<sequence length="97" mass="10674">MKNTKNKRTIVLVIILLGILILAYKVMFAPVSEDLLVEENIIASQRVGGILKEIESINFDTSVMEEESFKSLKSIEIPLPSLPVGRKNPFSGISGSN</sequence>
<accession>A0A1G2TXX3</accession>
<evidence type="ECO:0000313" key="2">
    <source>
        <dbReference type="Proteomes" id="UP000177707"/>
    </source>
</evidence>
<organism evidence="1 2">
    <name type="scientific">Candidatus Zambryskibacteria bacterium RIFCSPLOWO2_01_FULL_39_39</name>
    <dbReference type="NCBI Taxonomy" id="1802758"/>
    <lineage>
        <taxon>Bacteria</taxon>
        <taxon>Candidatus Zambryskiibacteriota</taxon>
    </lineage>
</organism>
<name>A0A1G2TXX3_9BACT</name>
<reference evidence="1 2" key="1">
    <citation type="journal article" date="2016" name="Nat. Commun.">
        <title>Thousands of microbial genomes shed light on interconnected biogeochemical processes in an aquifer system.</title>
        <authorList>
            <person name="Anantharaman K."/>
            <person name="Brown C.T."/>
            <person name="Hug L.A."/>
            <person name="Sharon I."/>
            <person name="Castelle C.J."/>
            <person name="Probst A.J."/>
            <person name="Thomas B.C."/>
            <person name="Singh A."/>
            <person name="Wilkins M.J."/>
            <person name="Karaoz U."/>
            <person name="Brodie E.L."/>
            <person name="Williams K.H."/>
            <person name="Hubbard S.S."/>
            <person name="Banfield J.F."/>
        </authorList>
    </citation>
    <scope>NUCLEOTIDE SEQUENCE [LARGE SCALE GENOMIC DNA]</scope>
</reference>
<gene>
    <name evidence="1" type="ORF">A3A96_01295</name>
</gene>
<dbReference type="Proteomes" id="UP000177707">
    <property type="component" value="Unassembled WGS sequence"/>
</dbReference>
<evidence type="ECO:0000313" key="1">
    <source>
        <dbReference type="EMBL" id="OHB02146.1"/>
    </source>
</evidence>
<dbReference type="EMBL" id="MHWB01000007">
    <property type="protein sequence ID" value="OHB02146.1"/>
    <property type="molecule type" value="Genomic_DNA"/>
</dbReference>
<comment type="caution">
    <text evidence="1">The sequence shown here is derived from an EMBL/GenBank/DDBJ whole genome shotgun (WGS) entry which is preliminary data.</text>
</comment>
<protein>
    <submittedName>
        <fullName evidence="1">Uncharacterized protein</fullName>
    </submittedName>
</protein>
<dbReference type="AlphaFoldDB" id="A0A1G2TXX3"/>
<dbReference type="STRING" id="1802758.A3A96_01295"/>
<proteinExistence type="predicted"/>